<keyword evidence="4" id="KW-1185">Reference proteome</keyword>
<dbReference type="Pfam" id="PF00857">
    <property type="entry name" value="Isochorismatase"/>
    <property type="match status" value="1"/>
</dbReference>
<evidence type="ECO:0000313" key="3">
    <source>
        <dbReference type="EMBL" id="ABV34423.1"/>
    </source>
</evidence>
<dbReference type="InterPro" id="IPR050272">
    <property type="entry name" value="Isochorismatase-like_hydrls"/>
</dbReference>
<dbReference type="OrthoDB" id="9796485at2"/>
<dbReference type="STRING" id="416591.Tlet_1869"/>
<dbReference type="PANTHER" id="PTHR43540:SF6">
    <property type="entry name" value="ISOCHORISMATASE-LIKE DOMAIN-CONTAINING PROTEIN"/>
    <property type="match status" value="1"/>
</dbReference>
<evidence type="ECO:0000256" key="1">
    <source>
        <dbReference type="ARBA" id="ARBA00022801"/>
    </source>
</evidence>
<feature type="domain" description="Isochorismatase-like" evidence="2">
    <location>
        <begin position="18"/>
        <end position="181"/>
    </location>
</feature>
<name>A8F8D9_PSELT</name>
<accession>A8F8D9</accession>
<dbReference type="GO" id="GO:0016787">
    <property type="term" value="F:hydrolase activity"/>
    <property type="evidence" value="ECO:0007669"/>
    <property type="project" value="UniProtKB-KW"/>
</dbReference>
<dbReference type="SUPFAM" id="SSF52499">
    <property type="entry name" value="Isochorismatase-like hydrolases"/>
    <property type="match status" value="1"/>
</dbReference>
<dbReference type="AlphaFoldDB" id="A8F8D9"/>
<reference evidence="3 4" key="1">
    <citation type="submission" date="2007-08" db="EMBL/GenBank/DDBJ databases">
        <title>Complete sequence of Thermotoga lettingae TMO.</title>
        <authorList>
            <consortium name="US DOE Joint Genome Institute"/>
            <person name="Copeland A."/>
            <person name="Lucas S."/>
            <person name="Lapidus A."/>
            <person name="Barry K."/>
            <person name="Glavina del Rio T."/>
            <person name="Dalin E."/>
            <person name="Tice H."/>
            <person name="Pitluck S."/>
            <person name="Foster B."/>
            <person name="Bruce D."/>
            <person name="Schmutz J."/>
            <person name="Larimer F."/>
            <person name="Land M."/>
            <person name="Hauser L."/>
            <person name="Kyrpides N."/>
            <person name="Mikhailova N."/>
            <person name="Nelson K."/>
            <person name="Gogarten J.P."/>
            <person name="Noll K."/>
            <person name="Richardson P."/>
        </authorList>
    </citation>
    <scope>NUCLEOTIDE SEQUENCE [LARGE SCALE GENOMIC DNA]</scope>
    <source>
        <strain evidence="4">ATCC BAA-301 / DSM 14385 / NBRC 107922 / TMO</strain>
    </source>
</reference>
<reference evidence="3 4" key="2">
    <citation type="journal article" date="2009" name="Proc. Natl. Acad. Sci. U.S.A.">
        <title>On the chimeric nature, thermophilic origin, and phylogenetic placement of the Thermotogales.</title>
        <authorList>
            <person name="Zhaxybayeva O."/>
            <person name="Swithers K.S."/>
            <person name="Lapierre P."/>
            <person name="Fournier G.P."/>
            <person name="Bickhart D.M."/>
            <person name="DeBoy R.T."/>
            <person name="Nelson K.E."/>
            <person name="Nesbo C.L."/>
            <person name="Doolittle W.F."/>
            <person name="Gogarten J.P."/>
            <person name="Noll K.M."/>
        </authorList>
    </citation>
    <scope>NUCLEOTIDE SEQUENCE [LARGE SCALE GENOMIC DNA]</scope>
    <source>
        <strain evidence="4">ATCC BAA-301 / DSM 14385 / NBRC 107922 / TMO</strain>
    </source>
</reference>
<protein>
    <submittedName>
        <fullName evidence="3">Isochorismatase hydrolase</fullName>
    </submittedName>
</protein>
<organism evidence="3 4">
    <name type="scientific">Pseudothermotoga lettingae (strain ATCC BAA-301 / DSM 14385 / NBRC 107922 / TMO)</name>
    <name type="common">Thermotoga lettingae</name>
    <dbReference type="NCBI Taxonomy" id="416591"/>
    <lineage>
        <taxon>Bacteria</taxon>
        <taxon>Thermotogati</taxon>
        <taxon>Thermotogota</taxon>
        <taxon>Thermotogae</taxon>
        <taxon>Thermotogales</taxon>
        <taxon>Thermotogaceae</taxon>
        <taxon>Pseudothermotoga</taxon>
    </lineage>
</organism>
<dbReference type="RefSeq" id="WP_012003899.1">
    <property type="nucleotide sequence ID" value="NC_009828.1"/>
</dbReference>
<dbReference type="HOGENOM" id="CLU_068979_8_3_0"/>
<dbReference type="eggNOG" id="COG1535">
    <property type="taxonomic scope" value="Bacteria"/>
</dbReference>
<dbReference type="InterPro" id="IPR036380">
    <property type="entry name" value="Isochorismatase-like_sf"/>
</dbReference>
<dbReference type="InterPro" id="IPR000868">
    <property type="entry name" value="Isochorismatase-like_dom"/>
</dbReference>
<dbReference type="Gene3D" id="3.40.50.850">
    <property type="entry name" value="Isochorismatase-like"/>
    <property type="match status" value="1"/>
</dbReference>
<proteinExistence type="predicted"/>
<dbReference type="CDD" id="cd00431">
    <property type="entry name" value="cysteine_hydrolases"/>
    <property type="match status" value="1"/>
</dbReference>
<dbReference type="KEGG" id="tle:Tlet_1869"/>
<keyword evidence="1 3" id="KW-0378">Hydrolase</keyword>
<dbReference type="EMBL" id="CP000812">
    <property type="protein sequence ID" value="ABV34423.1"/>
    <property type="molecule type" value="Genomic_DNA"/>
</dbReference>
<sequence length="189" mass="21711">MFFLEERRRHPCRINHVALLVIDVQRYFCDLHGGAYLPGVENALKKINDLIKAFEDKALPVFCTVHRGNNKMMKQWWGNSVEGQQTELSVIQKKAQIIYKDSYDAFHKTKLENCLRKEQVKQLVVCGVMTHLCVETTVRSAFVRGYEVVVAQDACWDKNDWYHFSSLKSLAHGFAVVSLADEIICMLGS</sequence>
<dbReference type="PANTHER" id="PTHR43540">
    <property type="entry name" value="PEROXYUREIDOACRYLATE/UREIDOACRYLATE AMIDOHYDROLASE-RELATED"/>
    <property type="match status" value="1"/>
</dbReference>
<gene>
    <name evidence="3" type="ordered locus">Tlet_1869</name>
</gene>
<dbReference type="Proteomes" id="UP000002016">
    <property type="component" value="Chromosome"/>
</dbReference>
<evidence type="ECO:0000313" key="4">
    <source>
        <dbReference type="Proteomes" id="UP000002016"/>
    </source>
</evidence>
<evidence type="ECO:0000259" key="2">
    <source>
        <dbReference type="Pfam" id="PF00857"/>
    </source>
</evidence>